<dbReference type="GO" id="GO:0004359">
    <property type="term" value="F:glutaminase activity"/>
    <property type="evidence" value="ECO:0007669"/>
    <property type="project" value="RHEA"/>
</dbReference>
<comment type="catalytic activity">
    <reaction evidence="8">
        <text>L-glutamine + H2O = L-glutamate + NH4(+)</text>
        <dbReference type="Rhea" id="RHEA:15889"/>
        <dbReference type="ChEBI" id="CHEBI:15377"/>
        <dbReference type="ChEBI" id="CHEBI:28938"/>
        <dbReference type="ChEBI" id="CHEBI:29985"/>
        <dbReference type="ChEBI" id="CHEBI:58359"/>
    </reaction>
</comment>
<feature type="active site" evidence="8">
    <location>
        <position position="361"/>
    </location>
</feature>
<sequence length="383" mass="42308">MKKETNVLGKKIKKARLELSNGIVLEGRAIGASVSVSGEMVFNTGMLGYSEAMTDPSYLGQILVFSFCLIGNYGIPAPKGGDFFNAKGHESNSIKTQGIIVSDIFGGCHHHDGGISLEQWMIENNVPGIAGIDTRYLVQMIREEGNLSGRIIPEGAPKTKINRFEFLEKFTDDEYVDPSKYNLMPSVSTKEIQKFGAGKKKVAVIDCGAKLNISRMLVDRGCEVYLLPWDTDFSKIDVDGWLISNGPGDPQNTGNLVERVRKDVLGSGKPVLGICLGHQILSLASGANTRRLPHGHRSHNQPVFSLPEKRAYMSSQNHRYAVEKKTIQPGWELWFVNANDDSVEGLKHKTKPMMSVQFHPEASSGPNDTSWIMDKFIDLIKNK</sequence>
<feature type="binding site" evidence="8">
    <location>
        <position position="320"/>
    </location>
    <ligand>
        <name>L-glutamine</name>
        <dbReference type="ChEBI" id="CHEBI:58359"/>
    </ligand>
</feature>
<evidence type="ECO:0000256" key="2">
    <source>
        <dbReference type="ARBA" id="ARBA00007800"/>
    </source>
</evidence>
<dbReference type="HAMAP" id="MF_01209">
    <property type="entry name" value="CPSase_S_chain"/>
    <property type="match status" value="1"/>
</dbReference>
<evidence type="ECO:0000256" key="3">
    <source>
        <dbReference type="ARBA" id="ARBA00022598"/>
    </source>
</evidence>
<dbReference type="GO" id="GO:0044205">
    <property type="term" value="P:'de novo' UMP biosynthetic process"/>
    <property type="evidence" value="ECO:0007669"/>
    <property type="project" value="UniProtKB-UniRule"/>
</dbReference>
<name>A0A0G3WIP2_9BACT</name>
<keyword evidence="8" id="KW-0028">Amino-acid biosynthesis</keyword>
<evidence type="ECO:0000256" key="6">
    <source>
        <dbReference type="ARBA" id="ARBA00022962"/>
    </source>
</evidence>
<dbReference type="NCBIfam" id="TIGR01368">
    <property type="entry name" value="CPSaseIIsmall"/>
    <property type="match status" value="1"/>
</dbReference>
<dbReference type="UniPathway" id="UPA00070">
    <property type="reaction ID" value="UER00115"/>
</dbReference>
<keyword evidence="8" id="KW-0665">Pyrimidine biosynthesis</keyword>
<dbReference type="InterPro" id="IPR006274">
    <property type="entry name" value="CarbamoylP_synth_ssu"/>
</dbReference>
<dbReference type="PRINTS" id="PR00099">
    <property type="entry name" value="CPSGATASE"/>
</dbReference>
<feature type="binding site" evidence="8">
    <location>
        <position position="246"/>
    </location>
    <ligand>
        <name>L-glutamine</name>
        <dbReference type="ChEBI" id="CHEBI:58359"/>
    </ligand>
</feature>
<dbReference type="STRING" id="1408281.Epro_0368"/>
<dbReference type="PRINTS" id="PR00096">
    <property type="entry name" value="GATASE"/>
</dbReference>
<protein>
    <recommendedName>
        <fullName evidence="8">Carbamoyl phosphate synthase small chain</fullName>
        <ecNumber evidence="8">6.3.5.5</ecNumber>
    </recommendedName>
    <alternativeName>
        <fullName evidence="8">Carbamoyl phosphate synthetase glutamine chain</fullName>
    </alternativeName>
</protein>
<reference evidence="10 11" key="1">
    <citation type="submission" date="2014-09" db="EMBL/GenBank/DDBJ databases">
        <title>Complete genome sequence of Endomicrobium proavitum.</title>
        <authorList>
            <person name="Zheng H."/>
        </authorList>
    </citation>
    <scope>NUCLEOTIDE SEQUENCE [LARGE SCALE GENOMIC DNA]</scope>
    <source>
        <strain evidence="10 11">Rsa215</strain>
    </source>
</reference>
<evidence type="ECO:0000256" key="5">
    <source>
        <dbReference type="ARBA" id="ARBA00022840"/>
    </source>
</evidence>
<keyword evidence="6 8" id="KW-0315">Glutamine amidotransferase</keyword>
<dbReference type="InterPro" id="IPR002474">
    <property type="entry name" value="CarbamoylP_synth_ssu_N"/>
</dbReference>
<dbReference type="InterPro" id="IPR017926">
    <property type="entry name" value="GATASE"/>
</dbReference>
<feature type="domain" description="Carbamoyl-phosphate synthase small subunit N-terminal" evidence="9">
    <location>
        <begin position="13"/>
        <end position="152"/>
    </location>
</feature>
<keyword evidence="4 8" id="KW-0547">Nucleotide-binding</keyword>
<dbReference type="PANTHER" id="PTHR43418">
    <property type="entry name" value="MULTIFUNCTIONAL TRYPTOPHAN BIOSYNTHESIS PROTEIN-RELATED"/>
    <property type="match status" value="1"/>
</dbReference>
<dbReference type="AlphaFoldDB" id="A0A0G3WIP2"/>
<feature type="active site" evidence="8">
    <location>
        <position position="359"/>
    </location>
</feature>
<accession>A0A0G3WIP2</accession>
<organism evidence="10 11">
    <name type="scientific">Endomicrobium proavitum</name>
    <dbReference type="NCBI Taxonomy" id="1408281"/>
    <lineage>
        <taxon>Bacteria</taxon>
        <taxon>Pseudomonadati</taxon>
        <taxon>Elusimicrobiota</taxon>
        <taxon>Endomicrobiia</taxon>
        <taxon>Endomicrobiales</taxon>
        <taxon>Endomicrobiaceae</taxon>
        <taxon>Endomicrobium</taxon>
    </lineage>
</organism>
<comment type="catalytic activity">
    <reaction evidence="7 8">
        <text>hydrogencarbonate + L-glutamine + 2 ATP + H2O = carbamoyl phosphate + L-glutamate + 2 ADP + phosphate + 2 H(+)</text>
        <dbReference type="Rhea" id="RHEA:18633"/>
        <dbReference type="ChEBI" id="CHEBI:15377"/>
        <dbReference type="ChEBI" id="CHEBI:15378"/>
        <dbReference type="ChEBI" id="CHEBI:17544"/>
        <dbReference type="ChEBI" id="CHEBI:29985"/>
        <dbReference type="ChEBI" id="CHEBI:30616"/>
        <dbReference type="ChEBI" id="CHEBI:43474"/>
        <dbReference type="ChEBI" id="CHEBI:58228"/>
        <dbReference type="ChEBI" id="CHEBI:58359"/>
        <dbReference type="ChEBI" id="CHEBI:456216"/>
        <dbReference type="EC" id="6.3.5.5"/>
    </reaction>
</comment>
<evidence type="ECO:0000259" key="9">
    <source>
        <dbReference type="SMART" id="SM01097"/>
    </source>
</evidence>
<dbReference type="Gene3D" id="3.40.50.880">
    <property type="match status" value="1"/>
</dbReference>
<dbReference type="GO" id="GO:0006541">
    <property type="term" value="P:glutamine metabolic process"/>
    <property type="evidence" value="ECO:0007669"/>
    <property type="project" value="InterPro"/>
</dbReference>
<dbReference type="InterPro" id="IPR050472">
    <property type="entry name" value="Anth_synth/Amidotransfase"/>
</dbReference>
<keyword evidence="11" id="KW-1185">Reference proteome</keyword>
<dbReference type="PATRIC" id="fig|1408281.3.peg.381"/>
<comment type="similarity">
    <text evidence="2 8">Belongs to the CarA family.</text>
</comment>
<evidence type="ECO:0000313" key="10">
    <source>
        <dbReference type="EMBL" id="AKL97747.1"/>
    </source>
</evidence>
<keyword evidence="5 8" id="KW-0067">ATP-binding</keyword>
<keyword evidence="8" id="KW-0055">Arginine biosynthesis</keyword>
<dbReference type="RefSeq" id="WP_052570064.1">
    <property type="nucleotide sequence ID" value="NZ_CP009498.1"/>
</dbReference>
<comment type="pathway">
    <text evidence="8">Pyrimidine metabolism; UMP biosynthesis via de novo pathway; (S)-dihydroorotate from bicarbonate: step 1/3.</text>
</comment>
<feature type="binding site" evidence="8">
    <location>
        <position position="248"/>
    </location>
    <ligand>
        <name>L-glutamine</name>
        <dbReference type="ChEBI" id="CHEBI:58359"/>
    </ligand>
</feature>
<comment type="pathway">
    <text evidence="1 8">Amino-acid biosynthesis; L-arginine biosynthesis; carbamoyl phosphate from bicarbonate: step 1/1.</text>
</comment>
<dbReference type="GO" id="GO:0006526">
    <property type="term" value="P:L-arginine biosynthetic process"/>
    <property type="evidence" value="ECO:0007669"/>
    <property type="project" value="UniProtKB-UniRule"/>
</dbReference>
<dbReference type="InterPro" id="IPR036480">
    <property type="entry name" value="CarbP_synth_ssu_N_sf"/>
</dbReference>
<dbReference type="InterPro" id="IPR035686">
    <property type="entry name" value="CPSase_GATase1"/>
</dbReference>
<dbReference type="UniPathway" id="UPA00068">
    <property type="reaction ID" value="UER00171"/>
</dbReference>
<keyword evidence="3 8" id="KW-0436">Ligase</keyword>
<dbReference type="GO" id="GO:0005524">
    <property type="term" value="F:ATP binding"/>
    <property type="evidence" value="ECO:0007669"/>
    <property type="project" value="UniProtKB-UniRule"/>
</dbReference>
<comment type="subunit">
    <text evidence="8">Composed of two chains; the small (or glutamine) chain promotes the hydrolysis of glutamine to ammonia, which is used by the large (or ammonia) chain to synthesize carbamoyl phosphate. Tetramer of heterodimers (alpha,beta)4.</text>
</comment>
<gene>
    <name evidence="8 10" type="primary">carA</name>
    <name evidence="10" type="ORF">Epro_0368</name>
</gene>
<evidence type="ECO:0000313" key="11">
    <source>
        <dbReference type="Proteomes" id="UP000035337"/>
    </source>
</evidence>
<dbReference type="InterPro" id="IPR029062">
    <property type="entry name" value="Class_I_gatase-like"/>
</dbReference>
<evidence type="ECO:0000256" key="7">
    <source>
        <dbReference type="ARBA" id="ARBA00048816"/>
    </source>
</evidence>
<dbReference type="KEGG" id="epo:Epro_0368"/>
<evidence type="ECO:0000256" key="8">
    <source>
        <dbReference type="HAMAP-Rule" id="MF_01209"/>
    </source>
</evidence>
<dbReference type="NCBIfam" id="NF009475">
    <property type="entry name" value="PRK12838.1"/>
    <property type="match status" value="1"/>
</dbReference>
<dbReference type="GO" id="GO:0004088">
    <property type="term" value="F:carbamoyl-phosphate synthase (glutamine-hydrolyzing) activity"/>
    <property type="evidence" value="ECO:0007669"/>
    <property type="project" value="UniProtKB-UniRule"/>
</dbReference>
<dbReference type="EC" id="6.3.5.5" evidence="8"/>
<dbReference type="PRINTS" id="PR00097">
    <property type="entry name" value="ANTSNTHASEII"/>
</dbReference>
<dbReference type="GO" id="GO:0006207">
    <property type="term" value="P:'de novo' pyrimidine nucleobase biosynthetic process"/>
    <property type="evidence" value="ECO:0007669"/>
    <property type="project" value="InterPro"/>
</dbReference>
<dbReference type="SUPFAM" id="SSF52021">
    <property type="entry name" value="Carbamoyl phosphate synthetase, small subunit N-terminal domain"/>
    <property type="match status" value="1"/>
</dbReference>
<feature type="binding site" evidence="8">
    <location>
        <position position="279"/>
    </location>
    <ligand>
        <name>L-glutamine</name>
        <dbReference type="ChEBI" id="CHEBI:58359"/>
    </ligand>
</feature>
<dbReference type="Pfam" id="PF00988">
    <property type="entry name" value="CPSase_sm_chain"/>
    <property type="match status" value="1"/>
</dbReference>
<dbReference type="SMART" id="SM01097">
    <property type="entry name" value="CPSase_sm_chain"/>
    <property type="match status" value="1"/>
</dbReference>
<feature type="binding site" evidence="8">
    <location>
        <position position="57"/>
    </location>
    <ligand>
        <name>L-glutamine</name>
        <dbReference type="ChEBI" id="CHEBI:58359"/>
    </ligand>
</feature>
<comment type="function">
    <text evidence="8">Small subunit of the glutamine-dependent carbamoyl phosphate synthetase (CPSase). CPSase catalyzes the formation of carbamoyl phosphate from the ammonia moiety of glutamine, carbonate, and phosphate donated by ATP, constituting the first step of 2 biosynthetic pathways, one leading to arginine and/or urea and the other to pyrimidine nucleotides. The small subunit (glutamine amidotransferase) binds and cleaves glutamine to supply the large subunit with the substrate ammonia.</text>
</comment>
<dbReference type="OrthoDB" id="9804328at2"/>
<dbReference type="Gene3D" id="3.50.30.20">
    <property type="entry name" value="Carbamoyl-phosphate synthase small subunit, N-terminal domain"/>
    <property type="match status" value="1"/>
</dbReference>
<evidence type="ECO:0000256" key="4">
    <source>
        <dbReference type="ARBA" id="ARBA00022741"/>
    </source>
</evidence>
<dbReference type="Pfam" id="PF00117">
    <property type="entry name" value="GATase"/>
    <property type="match status" value="1"/>
</dbReference>
<evidence type="ECO:0000256" key="1">
    <source>
        <dbReference type="ARBA" id="ARBA00005077"/>
    </source>
</evidence>
<comment type="caution">
    <text evidence="8">Lacks conserved residue(s) required for the propagation of feature annotation.</text>
</comment>
<dbReference type="Proteomes" id="UP000035337">
    <property type="component" value="Chromosome"/>
</dbReference>
<dbReference type="PANTHER" id="PTHR43418:SF7">
    <property type="entry name" value="CARBAMOYL-PHOSPHATE SYNTHASE SMALL CHAIN"/>
    <property type="match status" value="1"/>
</dbReference>
<proteinExistence type="inferred from homology"/>
<feature type="binding site" evidence="8">
    <location>
        <position position="276"/>
    </location>
    <ligand>
        <name>L-glutamine</name>
        <dbReference type="ChEBI" id="CHEBI:58359"/>
    </ligand>
</feature>
<feature type="region of interest" description="CPSase" evidence="8">
    <location>
        <begin position="1"/>
        <end position="200"/>
    </location>
</feature>
<dbReference type="EMBL" id="CP009498">
    <property type="protein sequence ID" value="AKL97747.1"/>
    <property type="molecule type" value="Genomic_DNA"/>
</dbReference>
<dbReference type="PROSITE" id="PS51273">
    <property type="entry name" value="GATASE_TYPE_1"/>
    <property type="match status" value="1"/>
</dbReference>
<feature type="active site" description="Nucleophile" evidence="8">
    <location>
        <position position="275"/>
    </location>
</feature>
<dbReference type="SUPFAM" id="SSF52317">
    <property type="entry name" value="Class I glutamine amidotransferase-like"/>
    <property type="match status" value="1"/>
</dbReference>
<dbReference type="CDD" id="cd01744">
    <property type="entry name" value="GATase1_CPSase"/>
    <property type="match status" value="1"/>
</dbReference>
<feature type="binding site" evidence="8">
    <location>
        <position position="317"/>
    </location>
    <ligand>
        <name>L-glutamine</name>
        <dbReference type="ChEBI" id="CHEBI:58359"/>
    </ligand>
</feature>